<evidence type="ECO:0000256" key="2">
    <source>
        <dbReference type="ARBA" id="ARBA00022837"/>
    </source>
</evidence>
<keyword evidence="3" id="KW-1015">Disulfide bond</keyword>
<dbReference type="Proteomes" id="UP000604046">
    <property type="component" value="Unassembled WGS sequence"/>
</dbReference>
<dbReference type="PROSITE" id="PS50222">
    <property type="entry name" value="EF_HAND_2"/>
    <property type="match status" value="1"/>
</dbReference>
<gene>
    <name evidence="6" type="ORF">SNAT2548_LOCUS3279</name>
</gene>
<reference evidence="6" key="1">
    <citation type="submission" date="2021-02" db="EMBL/GenBank/DDBJ databases">
        <authorList>
            <person name="Dougan E. K."/>
            <person name="Rhodes N."/>
            <person name="Thang M."/>
            <person name="Chan C."/>
        </authorList>
    </citation>
    <scope>NUCLEOTIDE SEQUENCE</scope>
</reference>
<dbReference type="GO" id="GO:0006508">
    <property type="term" value="P:proteolysis"/>
    <property type="evidence" value="ECO:0007669"/>
    <property type="project" value="InterPro"/>
</dbReference>
<feature type="domain" description="Apple" evidence="5">
    <location>
        <begin position="336"/>
        <end position="407"/>
    </location>
</feature>
<dbReference type="EMBL" id="CAJNDS010000202">
    <property type="protein sequence ID" value="CAE7026899.1"/>
    <property type="molecule type" value="Genomic_DNA"/>
</dbReference>
<dbReference type="InterPro" id="IPR003609">
    <property type="entry name" value="Pan_app"/>
</dbReference>
<evidence type="ECO:0000313" key="6">
    <source>
        <dbReference type="EMBL" id="CAE7026899.1"/>
    </source>
</evidence>
<dbReference type="GO" id="GO:0005509">
    <property type="term" value="F:calcium ion binding"/>
    <property type="evidence" value="ECO:0007669"/>
    <property type="project" value="InterPro"/>
</dbReference>
<dbReference type="InterPro" id="IPR002048">
    <property type="entry name" value="EF_hand_dom"/>
</dbReference>
<dbReference type="AlphaFoldDB" id="A0A812I777"/>
<dbReference type="SUPFAM" id="SSF47473">
    <property type="entry name" value="EF-hand"/>
    <property type="match status" value="1"/>
</dbReference>
<name>A0A812I777_9DINO</name>
<dbReference type="InterPro" id="IPR000177">
    <property type="entry name" value="Apple"/>
</dbReference>
<evidence type="ECO:0000256" key="1">
    <source>
        <dbReference type="ARBA" id="ARBA00022737"/>
    </source>
</evidence>
<dbReference type="Gene3D" id="1.10.238.10">
    <property type="entry name" value="EF-hand"/>
    <property type="match status" value="1"/>
</dbReference>
<evidence type="ECO:0000259" key="4">
    <source>
        <dbReference type="PROSITE" id="PS50222"/>
    </source>
</evidence>
<protein>
    <recommendedName>
        <fullName evidence="8">Calmodulin</fullName>
    </recommendedName>
</protein>
<organism evidence="6 7">
    <name type="scientific">Symbiodinium natans</name>
    <dbReference type="NCBI Taxonomy" id="878477"/>
    <lineage>
        <taxon>Eukaryota</taxon>
        <taxon>Sar</taxon>
        <taxon>Alveolata</taxon>
        <taxon>Dinophyceae</taxon>
        <taxon>Suessiales</taxon>
        <taxon>Symbiodiniaceae</taxon>
        <taxon>Symbiodinium</taxon>
    </lineage>
</organism>
<dbReference type="SMART" id="SM00223">
    <property type="entry name" value="APPLE"/>
    <property type="match status" value="2"/>
</dbReference>
<dbReference type="InterPro" id="IPR011992">
    <property type="entry name" value="EF-hand-dom_pair"/>
</dbReference>
<dbReference type="GO" id="GO:0005576">
    <property type="term" value="C:extracellular region"/>
    <property type="evidence" value="ECO:0007669"/>
    <property type="project" value="InterPro"/>
</dbReference>
<dbReference type="Pfam" id="PF14295">
    <property type="entry name" value="PAN_4"/>
    <property type="match status" value="1"/>
</dbReference>
<evidence type="ECO:0000259" key="5">
    <source>
        <dbReference type="PROSITE" id="PS50948"/>
    </source>
</evidence>
<dbReference type="SUPFAM" id="SSF57414">
    <property type="entry name" value="Hairpin loop containing domain-like"/>
    <property type="match status" value="2"/>
</dbReference>
<dbReference type="InterPro" id="IPR018247">
    <property type="entry name" value="EF_Hand_1_Ca_BS"/>
</dbReference>
<evidence type="ECO:0000256" key="3">
    <source>
        <dbReference type="ARBA" id="ARBA00023157"/>
    </source>
</evidence>
<dbReference type="Pfam" id="PF00024">
    <property type="entry name" value="PAN_1"/>
    <property type="match status" value="1"/>
</dbReference>
<keyword evidence="7" id="KW-1185">Reference proteome</keyword>
<comment type="caution">
    <text evidence="6">The sequence shown here is derived from an EMBL/GenBank/DDBJ whole genome shotgun (WGS) entry which is preliminary data.</text>
</comment>
<evidence type="ECO:0000313" key="7">
    <source>
        <dbReference type="Proteomes" id="UP000604046"/>
    </source>
</evidence>
<feature type="domain" description="EF-hand" evidence="4">
    <location>
        <begin position="15"/>
        <end position="50"/>
    </location>
</feature>
<dbReference type="Gene3D" id="3.50.4.10">
    <property type="entry name" value="Hepatocyte Growth Factor"/>
    <property type="match status" value="2"/>
</dbReference>
<keyword evidence="2" id="KW-0106">Calcium</keyword>
<keyword evidence="1" id="KW-0677">Repeat</keyword>
<proteinExistence type="predicted"/>
<sequence length="502" mass="54990">MTVDEVLDENLTLQEEQGELAEAFVAYDKDSSGCLNLSELMHGLVDGRKIDGATHSHPVAMHSAGVNESVAQNFLALHDQDLSGCLNLSEFLGADVLKWSQPSALLQTTISGGCLDGHTETVKQIGGCLKKVNVKNIFPSFWKTVTKLVDCFVDIVVERAKDFAGCLKDVFYGAKEGNACAIYGADLRDVYFDPLDMHRVGRTVESSSTACQDRCNSVAGCAHWSYWPNGGCHLQDSLATPTTRNNQGVVAGPPTCSKIQTVIPDPFFNGKKCGVPGSPNRVFTLRNGEATEEKCSRRCETERDCWYMSAIFGSFCIGCKKPLDSVHTGTLAYKACSKLGGIYHPFEFSALPMSYEASAEACQARCTQTFRCYFFSYVPDKRCYLHPDVATFEARDDKPIVYGPKTCQVAPATPAMEPLPDLDGWMMGKHLEIFNLFRSKGEFTSEENCAITCATHPECIFVNMPIDSSGNPSRCQGMKRELSLNGEFSGDHGPGYSLRGRC</sequence>
<evidence type="ECO:0008006" key="8">
    <source>
        <dbReference type="Google" id="ProtNLM"/>
    </source>
</evidence>
<accession>A0A812I777</accession>
<dbReference type="PROSITE" id="PS00018">
    <property type="entry name" value="EF_HAND_1"/>
    <property type="match status" value="1"/>
</dbReference>
<dbReference type="PROSITE" id="PS50948">
    <property type="entry name" value="PAN"/>
    <property type="match status" value="1"/>
</dbReference>